<dbReference type="Proteomes" id="UP000183200">
    <property type="component" value="Unassembled WGS sequence"/>
</dbReference>
<reference evidence="2" key="1">
    <citation type="submission" date="2016-10" db="EMBL/GenBank/DDBJ databases">
        <authorList>
            <person name="Varghese N."/>
            <person name="Submissions S."/>
        </authorList>
    </citation>
    <scope>NUCLEOTIDE SEQUENCE [LARGE SCALE GENOMIC DNA]</scope>
    <source>
        <strain evidence="2">DSM 19110</strain>
    </source>
</reference>
<dbReference type="AlphaFoldDB" id="A0A1H0J924"/>
<dbReference type="RefSeq" id="WP_074612515.1">
    <property type="nucleotide sequence ID" value="NZ_FNGY01000014.1"/>
</dbReference>
<protein>
    <submittedName>
        <fullName evidence="1">Uncharacterized protein</fullName>
    </submittedName>
</protein>
<keyword evidence="2" id="KW-1185">Reference proteome</keyword>
<gene>
    <name evidence="1" type="ORF">SAMN05421820_114113</name>
</gene>
<dbReference type="EMBL" id="FNGY01000014">
    <property type="protein sequence ID" value="SDO39979.1"/>
    <property type="molecule type" value="Genomic_DNA"/>
</dbReference>
<organism evidence="1 2">
    <name type="scientific">Pedobacter steynii</name>
    <dbReference type="NCBI Taxonomy" id="430522"/>
    <lineage>
        <taxon>Bacteria</taxon>
        <taxon>Pseudomonadati</taxon>
        <taxon>Bacteroidota</taxon>
        <taxon>Sphingobacteriia</taxon>
        <taxon>Sphingobacteriales</taxon>
        <taxon>Sphingobacteriaceae</taxon>
        <taxon>Pedobacter</taxon>
    </lineage>
</organism>
<evidence type="ECO:0000313" key="2">
    <source>
        <dbReference type="Proteomes" id="UP000183200"/>
    </source>
</evidence>
<sequence>MTRFKVIEIVDIDVIKLSPDWKVIEDGVEISGQTVKILGYTATRTEEFEVEYTMDKLKILLLNKSVFLANPVLIPDDENMQAKISCKVLLNDIDIANYFPEYRPKSLHLI</sequence>
<proteinExistence type="predicted"/>
<accession>A0A1H0J924</accession>
<evidence type="ECO:0000313" key="1">
    <source>
        <dbReference type="EMBL" id="SDO39979.1"/>
    </source>
</evidence>
<dbReference type="OrthoDB" id="9909515at2"/>
<name>A0A1H0J924_9SPHI</name>